<reference evidence="2" key="1">
    <citation type="journal article" date="2014" name="Front. Microbiol.">
        <title>High frequency of phylogenetically diverse reductive dehalogenase-homologous genes in deep subseafloor sedimentary metagenomes.</title>
        <authorList>
            <person name="Kawai M."/>
            <person name="Futagami T."/>
            <person name="Toyoda A."/>
            <person name="Takaki Y."/>
            <person name="Nishi S."/>
            <person name="Hori S."/>
            <person name="Arai W."/>
            <person name="Tsubouchi T."/>
            <person name="Morono Y."/>
            <person name="Uchiyama I."/>
            <person name="Ito T."/>
            <person name="Fujiyama A."/>
            <person name="Inagaki F."/>
            <person name="Takami H."/>
        </authorList>
    </citation>
    <scope>NUCLEOTIDE SEQUENCE</scope>
    <source>
        <strain evidence="2">Expedition CK06-06</strain>
    </source>
</reference>
<feature type="non-terminal residue" evidence="2">
    <location>
        <position position="105"/>
    </location>
</feature>
<dbReference type="EMBL" id="BART01017388">
    <property type="protein sequence ID" value="GAG77170.1"/>
    <property type="molecule type" value="Genomic_DNA"/>
</dbReference>
<keyword evidence="1" id="KW-0812">Transmembrane</keyword>
<keyword evidence="1" id="KW-0472">Membrane</keyword>
<feature type="transmembrane region" description="Helical" evidence="1">
    <location>
        <begin position="78"/>
        <end position="98"/>
    </location>
</feature>
<accession>X1A4W3</accession>
<gene>
    <name evidence="2" type="ORF">S01H4_33120</name>
</gene>
<comment type="caution">
    <text evidence="2">The sequence shown here is derived from an EMBL/GenBank/DDBJ whole genome shotgun (WGS) entry which is preliminary data.</text>
</comment>
<protein>
    <recommendedName>
        <fullName evidence="3">Phosphatidate cytidylyltransferase</fullName>
    </recommendedName>
</protein>
<feature type="transmembrane region" description="Helical" evidence="1">
    <location>
        <begin position="29"/>
        <end position="47"/>
    </location>
</feature>
<evidence type="ECO:0008006" key="3">
    <source>
        <dbReference type="Google" id="ProtNLM"/>
    </source>
</evidence>
<name>X1A4W3_9ZZZZ</name>
<keyword evidence="1" id="KW-1133">Transmembrane helix</keyword>
<feature type="transmembrane region" description="Helical" evidence="1">
    <location>
        <begin position="54"/>
        <end position="72"/>
    </location>
</feature>
<proteinExistence type="predicted"/>
<organism evidence="2">
    <name type="scientific">marine sediment metagenome</name>
    <dbReference type="NCBI Taxonomy" id="412755"/>
    <lineage>
        <taxon>unclassified sequences</taxon>
        <taxon>metagenomes</taxon>
        <taxon>ecological metagenomes</taxon>
    </lineage>
</organism>
<evidence type="ECO:0000256" key="1">
    <source>
        <dbReference type="SAM" id="Phobius"/>
    </source>
</evidence>
<dbReference type="AlphaFoldDB" id="X1A4W3"/>
<feature type="transmembrane region" description="Helical" evidence="1">
    <location>
        <begin position="7"/>
        <end position="23"/>
    </location>
</feature>
<dbReference type="Pfam" id="PF01148">
    <property type="entry name" value="CTP_transf_1"/>
    <property type="match status" value="1"/>
</dbReference>
<evidence type="ECO:0000313" key="2">
    <source>
        <dbReference type="EMBL" id="GAG77170.1"/>
    </source>
</evidence>
<sequence>MFIRRLITSLIVTAIVFVVLFALPAWAFAALITLFIILGLNEFFILIENKEIGVNRKLGIILGVFVAAAAYFDYKIPYNWFFLFIPAICLIIFIVQFAKRDNQAI</sequence>